<dbReference type="EMBL" id="JBDPZD010000007">
    <property type="protein sequence ID" value="MEO3693513.1"/>
    <property type="molecule type" value="Genomic_DNA"/>
</dbReference>
<dbReference type="Proteomes" id="UP001495147">
    <property type="component" value="Unassembled WGS sequence"/>
</dbReference>
<evidence type="ECO:0000313" key="1">
    <source>
        <dbReference type="EMBL" id="MEO3693513.1"/>
    </source>
</evidence>
<organism evidence="1 2">
    <name type="scientific">Roseateles paludis</name>
    <dbReference type="NCBI Taxonomy" id="3145238"/>
    <lineage>
        <taxon>Bacteria</taxon>
        <taxon>Pseudomonadati</taxon>
        <taxon>Pseudomonadota</taxon>
        <taxon>Betaproteobacteria</taxon>
        <taxon>Burkholderiales</taxon>
        <taxon>Sphaerotilaceae</taxon>
        <taxon>Roseateles</taxon>
    </lineage>
</organism>
<name>A0ABV0G6Z3_9BURK</name>
<comment type="caution">
    <text evidence="1">The sequence shown here is derived from an EMBL/GenBank/DDBJ whole genome shotgun (WGS) entry which is preliminary data.</text>
</comment>
<sequence>MLDSWIKMAAPAVQERLVLLGNHVLSREPVAQQRLARITGRAVVVHVAGAPGFLPAPPDLVLAVTPAGLFERLDAAPPESLRVEIDGSQPWQLAMSALGVERPRVTVQGDAAVASELNWLIENLRWDIEDDLAGVVGPLPARQIVRFARSARDAIGALAKTVAAGAGGRARNP</sequence>
<accession>A0ABV0G6Z3</accession>
<keyword evidence="2" id="KW-1185">Reference proteome</keyword>
<protein>
    <recommendedName>
        <fullName evidence="3">Ubiquinone biosynthesis protein UbiJ</fullName>
    </recommendedName>
</protein>
<dbReference type="RefSeq" id="WP_347706325.1">
    <property type="nucleotide sequence ID" value="NZ_JBDPZD010000007.1"/>
</dbReference>
<proteinExistence type="predicted"/>
<evidence type="ECO:0000313" key="2">
    <source>
        <dbReference type="Proteomes" id="UP001495147"/>
    </source>
</evidence>
<gene>
    <name evidence="1" type="ORF">ABDJ85_18720</name>
</gene>
<evidence type="ECO:0008006" key="3">
    <source>
        <dbReference type="Google" id="ProtNLM"/>
    </source>
</evidence>
<reference evidence="1 2" key="1">
    <citation type="submission" date="2024-05" db="EMBL/GenBank/DDBJ databases">
        <title>Roseateles sp. DJS-2-20 16S ribosomal RNA gene Genome sequencing and assembly.</title>
        <authorList>
            <person name="Woo H."/>
        </authorList>
    </citation>
    <scope>NUCLEOTIDE SEQUENCE [LARGE SCALE GENOMIC DNA]</scope>
    <source>
        <strain evidence="1 2">DJS-2-20</strain>
    </source>
</reference>